<evidence type="ECO:0000256" key="2">
    <source>
        <dbReference type="ARBA" id="ARBA00009254"/>
    </source>
</evidence>
<dbReference type="PANTHER" id="PTHR21183">
    <property type="entry name" value="RIBOSOMAL PROTEIN L47, MITOCHONDRIAL-RELATED"/>
    <property type="match status" value="1"/>
</dbReference>
<dbReference type="GO" id="GO:0003735">
    <property type="term" value="F:structural constituent of ribosome"/>
    <property type="evidence" value="ECO:0007669"/>
    <property type="project" value="InterPro"/>
</dbReference>
<keyword evidence="3 7" id="KW-0689">Ribosomal protein</keyword>
<dbReference type="GO" id="GO:0032543">
    <property type="term" value="P:mitochondrial translation"/>
    <property type="evidence" value="ECO:0007669"/>
    <property type="project" value="TreeGrafter"/>
</dbReference>
<evidence type="ECO:0000256" key="5">
    <source>
        <dbReference type="ARBA" id="ARBA00023274"/>
    </source>
</evidence>
<comment type="similarity">
    <text evidence="2">Belongs to the universal ribosomal protein uL29 family.</text>
</comment>
<dbReference type="Pfam" id="PF06984">
    <property type="entry name" value="MRP-L47"/>
    <property type="match status" value="1"/>
</dbReference>
<evidence type="ECO:0000256" key="4">
    <source>
        <dbReference type="ARBA" id="ARBA00023128"/>
    </source>
</evidence>
<evidence type="ECO:0000313" key="7">
    <source>
        <dbReference type="EMBL" id="KAF0852752.1"/>
    </source>
</evidence>
<dbReference type="Proteomes" id="UP000799049">
    <property type="component" value="Unassembled WGS sequence"/>
</dbReference>
<dbReference type="InterPro" id="IPR038340">
    <property type="entry name" value="MRP-L47_sf"/>
</dbReference>
<evidence type="ECO:0000256" key="1">
    <source>
        <dbReference type="ARBA" id="ARBA00004173"/>
    </source>
</evidence>
<comment type="subcellular location">
    <subcellularLocation>
        <location evidence="1">Mitochondrion</location>
    </subcellularLocation>
</comment>
<dbReference type="InterPro" id="IPR036049">
    <property type="entry name" value="Ribosomal_uL29_sf"/>
</dbReference>
<proteinExistence type="inferred from homology"/>
<comment type="caution">
    <text evidence="7">The sequence shown here is derived from an EMBL/GenBank/DDBJ whole genome shotgun (WGS) entry which is preliminary data.</text>
</comment>
<keyword evidence="4" id="KW-0496">Mitochondrion</keyword>
<dbReference type="SUPFAM" id="SSF46561">
    <property type="entry name" value="Ribosomal protein L29 (L29p)"/>
    <property type="match status" value="1"/>
</dbReference>
<dbReference type="Gene3D" id="6.10.330.20">
    <property type="match status" value="1"/>
</dbReference>
<dbReference type="GO" id="GO:0005762">
    <property type="term" value="C:mitochondrial large ribosomal subunit"/>
    <property type="evidence" value="ECO:0007669"/>
    <property type="project" value="TreeGrafter"/>
</dbReference>
<dbReference type="InterPro" id="IPR010729">
    <property type="entry name" value="Ribosomal_uL29_mit"/>
</dbReference>
<accession>A0A8K0F4J3</accession>
<sequence length="134" mass="15566">MFSVFSRRSVVSSSARTFVRGLEEFWDVPARTDSYPAVGRAWLASELRTKSASDLQSLWALLLKEKNLLFTQREHVHMLGRRWVNPSRWDKVKLSMNRIQQVLSERRIERANSKVAGLAEVEVTQQAKQNEIHQ</sequence>
<protein>
    <recommendedName>
        <fullName evidence="6">Large ribosomal subunit protein uL29m</fullName>
    </recommendedName>
</protein>
<dbReference type="AlphaFoldDB" id="A0A8K0F4J3"/>
<evidence type="ECO:0000313" key="8">
    <source>
        <dbReference type="Proteomes" id="UP000799049"/>
    </source>
</evidence>
<keyword evidence="8" id="KW-1185">Reference proteome</keyword>
<organism evidence="7 8">
    <name type="scientific">Andalucia godoyi</name>
    <name type="common">Flagellate</name>
    <dbReference type="NCBI Taxonomy" id="505711"/>
    <lineage>
        <taxon>Eukaryota</taxon>
        <taxon>Discoba</taxon>
        <taxon>Jakobida</taxon>
        <taxon>Andalucina</taxon>
        <taxon>Andaluciidae</taxon>
        <taxon>Andalucia</taxon>
    </lineage>
</organism>
<dbReference type="OrthoDB" id="270763at2759"/>
<evidence type="ECO:0000256" key="3">
    <source>
        <dbReference type="ARBA" id="ARBA00022980"/>
    </source>
</evidence>
<gene>
    <name evidence="7" type="ORF">ANDGO_04382</name>
</gene>
<keyword evidence="5" id="KW-0687">Ribonucleoprotein</keyword>
<dbReference type="PANTHER" id="PTHR21183:SF18">
    <property type="entry name" value="LARGE RIBOSOMAL SUBUNIT PROTEIN UL29M"/>
    <property type="match status" value="1"/>
</dbReference>
<dbReference type="EMBL" id="VRVR01000018">
    <property type="protein sequence ID" value="KAF0852752.1"/>
    <property type="molecule type" value="Genomic_DNA"/>
</dbReference>
<evidence type="ECO:0000256" key="6">
    <source>
        <dbReference type="ARBA" id="ARBA00035289"/>
    </source>
</evidence>
<name>A0A8K0F4J3_ANDGO</name>
<reference evidence="7" key="1">
    <citation type="submission" date="2019-09" db="EMBL/GenBank/DDBJ databases">
        <title>The Mitochondrial Proteome of the Jakobid, Andalucia godoyi, a Protist With the Most Gene-Rich and Bacteria-Like Mitochondrial Genome.</title>
        <authorList>
            <person name="Gray M.W."/>
            <person name="Burger G."/>
            <person name="Derelle R."/>
            <person name="Klimes V."/>
            <person name="Leger M."/>
            <person name="Sarrasin M."/>
            <person name="Vlcek C."/>
            <person name="Roger A.J."/>
            <person name="Elias M."/>
            <person name="Lang B.F."/>
        </authorList>
    </citation>
    <scope>NUCLEOTIDE SEQUENCE</scope>
    <source>
        <strain evidence="7">And28</strain>
    </source>
</reference>